<dbReference type="EMBL" id="QETB01000001">
    <property type="protein sequence ID" value="PWF27613.1"/>
    <property type="molecule type" value="Genomic_DNA"/>
</dbReference>
<dbReference type="OrthoDB" id="9804333at2"/>
<dbReference type="PANTHER" id="PTHR42924">
    <property type="entry name" value="EXONUCLEASE"/>
    <property type="match status" value="1"/>
</dbReference>
<evidence type="ECO:0000313" key="2">
    <source>
        <dbReference type="EMBL" id="PWF27613.1"/>
    </source>
</evidence>
<protein>
    <submittedName>
        <fullName evidence="2">Phosphatase</fullName>
    </submittedName>
</protein>
<organism evidence="2 3">
    <name type="scientific">Ancrocorticia populi</name>
    <dbReference type="NCBI Taxonomy" id="2175228"/>
    <lineage>
        <taxon>Bacteria</taxon>
        <taxon>Bacillati</taxon>
        <taxon>Actinomycetota</taxon>
        <taxon>Actinomycetes</taxon>
        <taxon>Actinomycetales</taxon>
        <taxon>Actinomycetaceae</taxon>
        <taxon>Ancrocorticia</taxon>
    </lineage>
</organism>
<evidence type="ECO:0000259" key="1">
    <source>
        <dbReference type="SMART" id="SM00481"/>
    </source>
</evidence>
<keyword evidence="3" id="KW-1185">Reference proteome</keyword>
<dbReference type="Gene3D" id="1.10.150.650">
    <property type="match status" value="1"/>
</dbReference>
<dbReference type="SMART" id="SM00481">
    <property type="entry name" value="POLIIIAc"/>
    <property type="match status" value="1"/>
</dbReference>
<dbReference type="PANTHER" id="PTHR42924:SF3">
    <property type="entry name" value="POLYMERASE_HISTIDINOL PHOSPHATASE N-TERMINAL DOMAIN-CONTAINING PROTEIN"/>
    <property type="match status" value="1"/>
</dbReference>
<dbReference type="GO" id="GO:0035312">
    <property type="term" value="F:5'-3' DNA exonuclease activity"/>
    <property type="evidence" value="ECO:0007669"/>
    <property type="project" value="TreeGrafter"/>
</dbReference>
<dbReference type="InterPro" id="IPR016195">
    <property type="entry name" value="Pol/histidinol_Pase-like"/>
</dbReference>
<dbReference type="Pfam" id="PF02811">
    <property type="entry name" value="PHP"/>
    <property type="match status" value="1"/>
</dbReference>
<dbReference type="InterPro" id="IPR003141">
    <property type="entry name" value="Pol/His_phosphatase_N"/>
</dbReference>
<proteinExistence type="predicted"/>
<evidence type="ECO:0000313" key="3">
    <source>
        <dbReference type="Proteomes" id="UP000245283"/>
    </source>
</evidence>
<dbReference type="InterPro" id="IPR004013">
    <property type="entry name" value="PHP_dom"/>
</dbReference>
<sequence length="280" mass="30665">MRIDPHTHTTRSDGRSTPSALMAEAAVAGIDMIGLTDHDTVSGWEEAANTVETSGVALIRGMEISAMYHGITLHMLGYLFDPDAPAITEHTRQVRESRVERAREMVARLGRDFPITWEDVTRHLEPGATVGRPHIADALVEAGVVESRAQAFDHLLKARSPYYVWHKAAEATEAIEWINAAGGRAVFAHPAAPHRNRVVPVEAFEEFAEAGLFGIEIDHRDNLEAARPELAALADRLDLARFGSSDYHGLGKPNRLGENTTSPAVIQALIQSCQLEVLYP</sequence>
<accession>A0A2V1K908</accession>
<dbReference type="GO" id="GO:0004534">
    <property type="term" value="F:5'-3' RNA exonuclease activity"/>
    <property type="evidence" value="ECO:0007669"/>
    <property type="project" value="TreeGrafter"/>
</dbReference>
<comment type="caution">
    <text evidence="2">The sequence shown here is derived from an EMBL/GenBank/DDBJ whole genome shotgun (WGS) entry which is preliminary data.</text>
</comment>
<dbReference type="Proteomes" id="UP000245283">
    <property type="component" value="Unassembled WGS sequence"/>
</dbReference>
<dbReference type="SUPFAM" id="SSF89550">
    <property type="entry name" value="PHP domain-like"/>
    <property type="match status" value="1"/>
</dbReference>
<dbReference type="Gene3D" id="3.20.20.140">
    <property type="entry name" value="Metal-dependent hydrolases"/>
    <property type="match status" value="1"/>
</dbReference>
<dbReference type="InterPro" id="IPR052018">
    <property type="entry name" value="PHP_domain"/>
</dbReference>
<dbReference type="AlphaFoldDB" id="A0A2V1K908"/>
<feature type="domain" description="Polymerase/histidinol phosphatase N-terminal" evidence="1">
    <location>
        <begin position="3"/>
        <end position="68"/>
    </location>
</feature>
<name>A0A2V1K908_9ACTO</name>
<reference evidence="3" key="1">
    <citation type="submission" date="2018-05" db="EMBL/GenBank/DDBJ databases">
        <authorList>
            <person name="Li Y."/>
        </authorList>
    </citation>
    <scope>NUCLEOTIDE SEQUENCE [LARGE SCALE GENOMIC DNA]</scope>
    <source>
        <strain evidence="3">sk1b4</strain>
    </source>
</reference>
<gene>
    <name evidence="2" type="ORF">DD236_04340</name>
</gene>
<dbReference type="CDD" id="cd07438">
    <property type="entry name" value="PHP_HisPPase_AMP"/>
    <property type="match status" value="1"/>
</dbReference>
<dbReference type="RefSeq" id="WP_109093108.1">
    <property type="nucleotide sequence ID" value="NZ_QETB01000001.1"/>
</dbReference>